<evidence type="ECO:0000313" key="8">
    <source>
        <dbReference type="Proteomes" id="UP000577707"/>
    </source>
</evidence>
<dbReference type="Proteomes" id="UP000577707">
    <property type="component" value="Unassembled WGS sequence"/>
</dbReference>
<dbReference type="Pfam" id="PF07690">
    <property type="entry name" value="MFS_1"/>
    <property type="match status" value="1"/>
</dbReference>
<feature type="transmembrane region" description="Helical" evidence="5">
    <location>
        <begin position="66"/>
        <end position="83"/>
    </location>
</feature>
<feature type="domain" description="Major facilitator superfamily (MFS) profile" evidence="6">
    <location>
        <begin position="23"/>
        <end position="435"/>
    </location>
</feature>
<feature type="transmembrane region" description="Helical" evidence="5">
    <location>
        <begin position="410"/>
        <end position="431"/>
    </location>
</feature>
<feature type="transmembrane region" description="Helical" evidence="5">
    <location>
        <begin position="150"/>
        <end position="170"/>
    </location>
</feature>
<dbReference type="InterPro" id="IPR036259">
    <property type="entry name" value="MFS_trans_sf"/>
</dbReference>
<dbReference type="AlphaFoldDB" id="A0A7W5A5F8"/>
<accession>A0A7W5A5F8</accession>
<dbReference type="EMBL" id="JACHXG010000005">
    <property type="protein sequence ID" value="MBB3089735.1"/>
    <property type="molecule type" value="Genomic_DNA"/>
</dbReference>
<dbReference type="Gene3D" id="1.20.1250.20">
    <property type="entry name" value="MFS general substrate transporter like domains"/>
    <property type="match status" value="2"/>
</dbReference>
<reference evidence="7 8" key="1">
    <citation type="submission" date="2020-08" db="EMBL/GenBank/DDBJ databases">
        <title>Genomic Encyclopedia of Type Strains, Phase III (KMG-III): the genomes of soil and plant-associated and newly described type strains.</title>
        <authorList>
            <person name="Whitman W."/>
        </authorList>
    </citation>
    <scope>NUCLEOTIDE SEQUENCE [LARGE SCALE GENOMIC DNA]</scope>
    <source>
        <strain evidence="7 8">CECT 3302</strain>
    </source>
</reference>
<dbReference type="RefSeq" id="WP_221208845.1">
    <property type="nucleotide sequence ID" value="NZ_BMQT01000009.1"/>
</dbReference>
<feature type="transmembrane region" description="Helical" evidence="5">
    <location>
        <begin position="89"/>
        <end position="115"/>
    </location>
</feature>
<organism evidence="7 8">
    <name type="scientific">Nocardioides albus</name>
    <dbReference type="NCBI Taxonomy" id="1841"/>
    <lineage>
        <taxon>Bacteria</taxon>
        <taxon>Bacillati</taxon>
        <taxon>Actinomycetota</taxon>
        <taxon>Actinomycetes</taxon>
        <taxon>Propionibacteriales</taxon>
        <taxon>Nocardioidaceae</taxon>
        <taxon>Nocardioides</taxon>
    </lineage>
</organism>
<comment type="caution">
    <text evidence="7">The sequence shown here is derived from an EMBL/GenBank/DDBJ whole genome shotgun (WGS) entry which is preliminary data.</text>
</comment>
<keyword evidence="2 5" id="KW-0812">Transmembrane</keyword>
<dbReference type="PROSITE" id="PS50850">
    <property type="entry name" value="MFS"/>
    <property type="match status" value="1"/>
</dbReference>
<dbReference type="GO" id="GO:0022857">
    <property type="term" value="F:transmembrane transporter activity"/>
    <property type="evidence" value="ECO:0007669"/>
    <property type="project" value="InterPro"/>
</dbReference>
<feature type="transmembrane region" description="Helical" evidence="5">
    <location>
        <begin position="20"/>
        <end position="45"/>
    </location>
</feature>
<keyword evidence="8" id="KW-1185">Reference proteome</keyword>
<evidence type="ECO:0000256" key="3">
    <source>
        <dbReference type="ARBA" id="ARBA00022989"/>
    </source>
</evidence>
<gene>
    <name evidence="7" type="ORF">FHS12_002684</name>
</gene>
<feature type="transmembrane region" description="Helical" evidence="5">
    <location>
        <begin position="176"/>
        <end position="196"/>
    </location>
</feature>
<dbReference type="InterPro" id="IPR050382">
    <property type="entry name" value="MFS_Na/Anion_cotransporter"/>
</dbReference>
<dbReference type="InterPro" id="IPR011701">
    <property type="entry name" value="MFS"/>
</dbReference>
<dbReference type="InterPro" id="IPR020846">
    <property type="entry name" value="MFS_dom"/>
</dbReference>
<feature type="transmembrane region" description="Helical" evidence="5">
    <location>
        <begin position="315"/>
        <end position="336"/>
    </location>
</feature>
<dbReference type="GO" id="GO:0005886">
    <property type="term" value="C:plasma membrane"/>
    <property type="evidence" value="ECO:0007669"/>
    <property type="project" value="UniProtKB-SubCell"/>
</dbReference>
<feature type="transmembrane region" description="Helical" evidence="5">
    <location>
        <begin position="374"/>
        <end position="398"/>
    </location>
</feature>
<keyword evidence="3 5" id="KW-1133">Transmembrane helix</keyword>
<evidence type="ECO:0000256" key="4">
    <source>
        <dbReference type="ARBA" id="ARBA00023136"/>
    </source>
</evidence>
<evidence type="ECO:0000256" key="5">
    <source>
        <dbReference type="SAM" id="Phobius"/>
    </source>
</evidence>
<dbReference type="SUPFAM" id="SSF103473">
    <property type="entry name" value="MFS general substrate transporter"/>
    <property type="match status" value="1"/>
</dbReference>
<protein>
    <submittedName>
        <fullName evidence="7">MFS family permease</fullName>
    </submittedName>
</protein>
<sequence>MTHSPTTDLAESTEKPSARAWVITGLLVVFMLINFGDKAVLGLAADPMMADLGMSPSQYGLVSSSFYALFSISAVVVGFLANRRSNKRILLVMSIVWALTQLPVVFFASVATLLVSRTVLGAAEGPANPLAVNAAQKWFPDHRRNLPTSLVNLGAALGVVLMAPLLSYLIDNHGWRSAFFMMMVLGLIWSVVWALVGKEGRTGMSGTGSAPDRSIAEAATGDVLVAASQRAPYRAIFLSGTGLAVFVAGFAAYWALALLVAWVPLYLNKPLGLGTATAGTLVVLPWLMGAIVIPLQGFVSDRMMQRGRSSRVARVYVSAGCITTAAVCMLLLPVAAGTVAQLALVTIAFSLAAVQIGIGMTLMAEITPAVQRAAVLSTLTAVTGLSGVIAPALAGRLIDAHGVADATGYHQVFLITGGLFLLGVLCLVLFARPVRDAARAARLAAAAH</sequence>
<evidence type="ECO:0000256" key="2">
    <source>
        <dbReference type="ARBA" id="ARBA00022692"/>
    </source>
</evidence>
<evidence type="ECO:0000259" key="6">
    <source>
        <dbReference type="PROSITE" id="PS50850"/>
    </source>
</evidence>
<dbReference type="PANTHER" id="PTHR11662">
    <property type="entry name" value="SOLUTE CARRIER FAMILY 17"/>
    <property type="match status" value="1"/>
</dbReference>
<feature type="transmembrane region" description="Helical" evidence="5">
    <location>
        <begin position="271"/>
        <end position="295"/>
    </location>
</feature>
<evidence type="ECO:0000256" key="1">
    <source>
        <dbReference type="ARBA" id="ARBA00004651"/>
    </source>
</evidence>
<proteinExistence type="predicted"/>
<comment type="subcellular location">
    <subcellularLocation>
        <location evidence="1">Cell membrane</location>
        <topology evidence="1">Multi-pass membrane protein</topology>
    </subcellularLocation>
</comment>
<feature type="transmembrane region" description="Helical" evidence="5">
    <location>
        <begin position="342"/>
        <end position="362"/>
    </location>
</feature>
<evidence type="ECO:0000313" key="7">
    <source>
        <dbReference type="EMBL" id="MBB3089735.1"/>
    </source>
</evidence>
<feature type="transmembrane region" description="Helical" evidence="5">
    <location>
        <begin position="236"/>
        <end position="265"/>
    </location>
</feature>
<dbReference type="PANTHER" id="PTHR11662:SF450">
    <property type="entry name" value="BLR1003 PROTEIN"/>
    <property type="match status" value="1"/>
</dbReference>
<keyword evidence="4 5" id="KW-0472">Membrane</keyword>
<name>A0A7W5A5F8_9ACTN</name>